<evidence type="ECO:0000256" key="5">
    <source>
        <dbReference type="ARBA" id="ARBA00022801"/>
    </source>
</evidence>
<evidence type="ECO:0000256" key="4">
    <source>
        <dbReference type="ARBA" id="ARBA00022759"/>
    </source>
</evidence>
<dbReference type="AlphaFoldDB" id="A0A9Q3HIE2"/>
<evidence type="ECO:0000313" key="8">
    <source>
        <dbReference type="EMBL" id="MBW0503694.1"/>
    </source>
</evidence>
<proteinExistence type="predicted"/>
<evidence type="ECO:0000313" key="9">
    <source>
        <dbReference type="Proteomes" id="UP000765509"/>
    </source>
</evidence>
<evidence type="ECO:0000259" key="7">
    <source>
        <dbReference type="Pfam" id="PF17917"/>
    </source>
</evidence>
<dbReference type="SUPFAM" id="SSF56672">
    <property type="entry name" value="DNA/RNA polymerases"/>
    <property type="match status" value="1"/>
</dbReference>
<organism evidence="8 9">
    <name type="scientific">Austropuccinia psidii MF-1</name>
    <dbReference type="NCBI Taxonomy" id="1389203"/>
    <lineage>
        <taxon>Eukaryota</taxon>
        <taxon>Fungi</taxon>
        <taxon>Dikarya</taxon>
        <taxon>Basidiomycota</taxon>
        <taxon>Pucciniomycotina</taxon>
        <taxon>Pucciniomycetes</taxon>
        <taxon>Pucciniales</taxon>
        <taxon>Sphaerophragmiaceae</taxon>
        <taxon>Austropuccinia</taxon>
    </lineage>
</organism>
<evidence type="ECO:0000256" key="2">
    <source>
        <dbReference type="ARBA" id="ARBA00022695"/>
    </source>
</evidence>
<keyword evidence="6" id="KW-0695">RNA-directed DNA polymerase</keyword>
<dbReference type="InterPro" id="IPR043128">
    <property type="entry name" value="Rev_trsase/Diguanyl_cyclase"/>
</dbReference>
<keyword evidence="4" id="KW-0255">Endonuclease</keyword>
<dbReference type="GO" id="GO:0003964">
    <property type="term" value="F:RNA-directed DNA polymerase activity"/>
    <property type="evidence" value="ECO:0007669"/>
    <property type="project" value="UniProtKB-KW"/>
</dbReference>
<keyword evidence="2" id="KW-0548">Nucleotidyltransferase</keyword>
<dbReference type="PANTHER" id="PTHR37984">
    <property type="entry name" value="PROTEIN CBG26694"/>
    <property type="match status" value="1"/>
</dbReference>
<evidence type="ECO:0000256" key="6">
    <source>
        <dbReference type="ARBA" id="ARBA00022918"/>
    </source>
</evidence>
<keyword evidence="5" id="KW-0378">Hydrolase</keyword>
<keyword evidence="3" id="KW-0540">Nuclease</keyword>
<sequence length="179" mass="21042">MQSFLWFASYYRNHIRNFAHITSSPYKLCSKDVVFKVTKERRHSYERIKHELTNAPVLILPDFELLFNLYINAACKQGLGAAIHQRQIVDGEPREGVICYICSQLKDSEVRYGASQTECLCLVWALEKLHYYLEGAVFEVYTDCTSLKYLLNMKTTNRHILKWQIAIQEYRGNMTIIYK</sequence>
<dbReference type="InterPro" id="IPR050951">
    <property type="entry name" value="Retrovirus_Pol_polyprotein"/>
</dbReference>
<name>A0A9Q3HIE2_9BASI</name>
<gene>
    <name evidence="8" type="ORF">O181_043409</name>
</gene>
<dbReference type="GO" id="GO:0016787">
    <property type="term" value="F:hydrolase activity"/>
    <property type="evidence" value="ECO:0007669"/>
    <property type="project" value="UniProtKB-KW"/>
</dbReference>
<keyword evidence="9" id="KW-1185">Reference proteome</keyword>
<dbReference type="CDD" id="cd09274">
    <property type="entry name" value="RNase_HI_RT_Ty3"/>
    <property type="match status" value="1"/>
</dbReference>
<reference evidence="8" key="1">
    <citation type="submission" date="2021-03" db="EMBL/GenBank/DDBJ databases">
        <title>Draft genome sequence of rust myrtle Austropuccinia psidii MF-1, a brazilian biotype.</title>
        <authorList>
            <person name="Quecine M.C."/>
            <person name="Pachon D.M.R."/>
            <person name="Bonatelli M.L."/>
            <person name="Correr F.H."/>
            <person name="Franceschini L.M."/>
            <person name="Leite T.F."/>
            <person name="Margarido G.R.A."/>
            <person name="Almeida C.A."/>
            <person name="Ferrarezi J.A."/>
            <person name="Labate C.A."/>
        </authorList>
    </citation>
    <scope>NUCLEOTIDE SEQUENCE</scope>
    <source>
        <strain evidence="8">MF-1</strain>
    </source>
</reference>
<evidence type="ECO:0000256" key="3">
    <source>
        <dbReference type="ARBA" id="ARBA00022722"/>
    </source>
</evidence>
<protein>
    <recommendedName>
        <fullName evidence="7">Reverse transcriptase RNase H-like domain-containing protein</fullName>
    </recommendedName>
</protein>
<accession>A0A9Q3HIE2</accession>
<comment type="caution">
    <text evidence="8">The sequence shown here is derived from an EMBL/GenBank/DDBJ whole genome shotgun (WGS) entry which is preliminary data.</text>
</comment>
<keyword evidence="1" id="KW-0808">Transferase</keyword>
<dbReference type="GO" id="GO:0004519">
    <property type="term" value="F:endonuclease activity"/>
    <property type="evidence" value="ECO:0007669"/>
    <property type="project" value="UniProtKB-KW"/>
</dbReference>
<dbReference type="Pfam" id="PF17917">
    <property type="entry name" value="RT_RNaseH"/>
    <property type="match status" value="1"/>
</dbReference>
<dbReference type="PANTHER" id="PTHR37984:SF5">
    <property type="entry name" value="PROTEIN NYNRIN-LIKE"/>
    <property type="match status" value="1"/>
</dbReference>
<dbReference type="InterPro" id="IPR041373">
    <property type="entry name" value="RT_RNaseH"/>
</dbReference>
<dbReference type="Gene3D" id="3.30.70.270">
    <property type="match status" value="1"/>
</dbReference>
<dbReference type="Proteomes" id="UP000765509">
    <property type="component" value="Unassembled WGS sequence"/>
</dbReference>
<evidence type="ECO:0000256" key="1">
    <source>
        <dbReference type="ARBA" id="ARBA00022679"/>
    </source>
</evidence>
<feature type="domain" description="Reverse transcriptase RNase H-like" evidence="7">
    <location>
        <begin position="62"/>
        <end position="170"/>
    </location>
</feature>
<dbReference type="OrthoDB" id="8057740at2759"/>
<dbReference type="EMBL" id="AVOT02017522">
    <property type="protein sequence ID" value="MBW0503694.1"/>
    <property type="molecule type" value="Genomic_DNA"/>
</dbReference>
<dbReference type="InterPro" id="IPR043502">
    <property type="entry name" value="DNA/RNA_pol_sf"/>
</dbReference>